<name>A0ABU1VBF4_9BURK</name>
<comment type="caution">
    <text evidence="2">The sequence shown here is derived from an EMBL/GenBank/DDBJ whole genome shotgun (WGS) entry which is preliminary data.</text>
</comment>
<keyword evidence="3" id="KW-1185">Reference proteome</keyword>
<protein>
    <submittedName>
        <fullName evidence="2">DNA-binding MarR family transcriptional regulator</fullName>
    </submittedName>
</protein>
<dbReference type="SMART" id="SM00347">
    <property type="entry name" value="HTH_MARR"/>
    <property type="match status" value="1"/>
</dbReference>
<sequence>MNADTHATSATPVGCTNFKLRQLTRRVTQHYDQHLTGSGLKITQYSLLTHVDRLGPLAPGELARRMDMSASTLTRNLQPMIAAGWLALGEGVDARSRLVHITDTGLELRRQAQRRWKAAQLSLNEKLGVATVAALHGLLDEGLAAFHEEDTHGD</sequence>
<dbReference type="Gene3D" id="1.10.10.10">
    <property type="entry name" value="Winged helix-like DNA-binding domain superfamily/Winged helix DNA-binding domain"/>
    <property type="match status" value="1"/>
</dbReference>
<evidence type="ECO:0000313" key="2">
    <source>
        <dbReference type="EMBL" id="MDR7094725.1"/>
    </source>
</evidence>
<dbReference type="InterPro" id="IPR036388">
    <property type="entry name" value="WH-like_DNA-bd_sf"/>
</dbReference>
<dbReference type="Proteomes" id="UP001265550">
    <property type="component" value="Unassembled WGS sequence"/>
</dbReference>
<dbReference type="PANTHER" id="PTHR33164:SF105">
    <property type="entry name" value="TRANSCRIPTIONAL REPRESSOR PROTEIN-RELATED"/>
    <property type="match status" value="1"/>
</dbReference>
<dbReference type="InterPro" id="IPR039422">
    <property type="entry name" value="MarR/SlyA-like"/>
</dbReference>
<dbReference type="EMBL" id="JAVDWE010000006">
    <property type="protein sequence ID" value="MDR7094725.1"/>
    <property type="molecule type" value="Genomic_DNA"/>
</dbReference>
<proteinExistence type="predicted"/>
<dbReference type="RefSeq" id="WP_204733806.1">
    <property type="nucleotide sequence ID" value="NZ_JAVDWE010000006.1"/>
</dbReference>
<dbReference type="InterPro" id="IPR036390">
    <property type="entry name" value="WH_DNA-bd_sf"/>
</dbReference>
<dbReference type="InterPro" id="IPR000835">
    <property type="entry name" value="HTH_MarR-typ"/>
</dbReference>
<evidence type="ECO:0000259" key="1">
    <source>
        <dbReference type="SMART" id="SM00347"/>
    </source>
</evidence>
<gene>
    <name evidence="2" type="ORF">J2X09_002468</name>
</gene>
<dbReference type="Pfam" id="PF12802">
    <property type="entry name" value="MarR_2"/>
    <property type="match status" value="1"/>
</dbReference>
<organism evidence="2 3">
    <name type="scientific">Hydrogenophaga laconesensis</name>
    <dbReference type="NCBI Taxonomy" id="1805971"/>
    <lineage>
        <taxon>Bacteria</taxon>
        <taxon>Pseudomonadati</taxon>
        <taxon>Pseudomonadota</taxon>
        <taxon>Betaproteobacteria</taxon>
        <taxon>Burkholderiales</taxon>
        <taxon>Comamonadaceae</taxon>
        <taxon>Hydrogenophaga</taxon>
    </lineage>
</organism>
<dbReference type="PANTHER" id="PTHR33164">
    <property type="entry name" value="TRANSCRIPTIONAL REGULATOR, MARR FAMILY"/>
    <property type="match status" value="1"/>
</dbReference>
<dbReference type="SUPFAM" id="SSF46785">
    <property type="entry name" value="Winged helix' DNA-binding domain"/>
    <property type="match status" value="1"/>
</dbReference>
<evidence type="ECO:0000313" key="3">
    <source>
        <dbReference type="Proteomes" id="UP001265550"/>
    </source>
</evidence>
<accession>A0ABU1VBF4</accession>
<keyword evidence="2" id="KW-0238">DNA-binding</keyword>
<dbReference type="GO" id="GO:0003677">
    <property type="term" value="F:DNA binding"/>
    <property type="evidence" value="ECO:0007669"/>
    <property type="project" value="UniProtKB-KW"/>
</dbReference>
<feature type="domain" description="HTH marR-type" evidence="1">
    <location>
        <begin position="33"/>
        <end position="126"/>
    </location>
</feature>
<reference evidence="2 3" key="1">
    <citation type="submission" date="2023-07" db="EMBL/GenBank/DDBJ databases">
        <title>Sorghum-associated microbial communities from plants grown in Nebraska, USA.</title>
        <authorList>
            <person name="Schachtman D."/>
        </authorList>
    </citation>
    <scope>NUCLEOTIDE SEQUENCE [LARGE SCALE GENOMIC DNA]</scope>
    <source>
        <strain evidence="2 3">BE240</strain>
    </source>
</reference>